<comment type="caution">
    <text evidence="2">The sequence shown here is derived from an EMBL/GenBank/DDBJ whole genome shotgun (WGS) entry which is preliminary data.</text>
</comment>
<accession>L8JI56</accession>
<dbReference type="Proteomes" id="UP000011134">
    <property type="component" value="Unassembled WGS sequence"/>
</dbReference>
<dbReference type="InterPro" id="IPR029032">
    <property type="entry name" value="AhpD-like"/>
</dbReference>
<sequence>MIAKPSKQYLKMKQKHPDFIDAVETLGKAVRQEGPVDEKTAQLIQLAAATAIRSEGAVHSHARRAFEAGASADEIRHALLLLTSTLGFPCVMAAISWVDEKLENMKPSEGGTDWEV</sequence>
<dbReference type="RefSeq" id="WP_007461490.1">
    <property type="nucleotide sequence ID" value="NZ_AMZO01000001.1"/>
</dbReference>
<evidence type="ECO:0000313" key="3">
    <source>
        <dbReference type="Proteomes" id="UP000011134"/>
    </source>
</evidence>
<dbReference type="PANTHER" id="PTHR33930">
    <property type="entry name" value="ALKYL HYDROPEROXIDE REDUCTASE AHPD"/>
    <property type="match status" value="1"/>
</dbReference>
<reference evidence="2 3" key="1">
    <citation type="submission" date="2012-12" db="EMBL/GenBank/DDBJ databases">
        <title>Genome Assembly of Photobacterium sp. AK15.</title>
        <authorList>
            <person name="Khatri I."/>
            <person name="Vaidya B."/>
            <person name="Srinivas T.N.R."/>
            <person name="Subramanian S."/>
            <person name="Pinnaka A."/>
        </authorList>
    </citation>
    <scope>NUCLEOTIDE SEQUENCE [LARGE SCALE GENOMIC DNA]</scope>
    <source>
        <strain evidence="2 3">AK15</strain>
    </source>
</reference>
<protein>
    <submittedName>
        <fullName evidence="2">Carboxymuconolactone decarboxylase domain protein</fullName>
    </submittedName>
</protein>
<dbReference type="OrthoDB" id="425264at2"/>
<gene>
    <name evidence="2" type="ORF">C942_00226</name>
</gene>
<proteinExistence type="predicted"/>
<organism evidence="2 3">
    <name type="scientific">Photobacterium marinum</name>
    <dbReference type="NCBI Taxonomy" id="1056511"/>
    <lineage>
        <taxon>Bacteria</taxon>
        <taxon>Pseudomonadati</taxon>
        <taxon>Pseudomonadota</taxon>
        <taxon>Gammaproteobacteria</taxon>
        <taxon>Vibrionales</taxon>
        <taxon>Vibrionaceae</taxon>
        <taxon>Photobacterium</taxon>
    </lineage>
</organism>
<dbReference type="InterPro" id="IPR003779">
    <property type="entry name" value="CMD-like"/>
</dbReference>
<dbReference type="PATRIC" id="fig|1056511.3.peg.230"/>
<dbReference type="SUPFAM" id="SSF69118">
    <property type="entry name" value="AhpD-like"/>
    <property type="match status" value="1"/>
</dbReference>
<keyword evidence="3" id="KW-1185">Reference proteome</keyword>
<dbReference type="Pfam" id="PF02627">
    <property type="entry name" value="CMD"/>
    <property type="match status" value="1"/>
</dbReference>
<dbReference type="EMBL" id="AMZO01000001">
    <property type="protein sequence ID" value="ELR67918.1"/>
    <property type="molecule type" value="Genomic_DNA"/>
</dbReference>
<evidence type="ECO:0000259" key="1">
    <source>
        <dbReference type="Pfam" id="PF02627"/>
    </source>
</evidence>
<dbReference type="PANTHER" id="PTHR33930:SF2">
    <property type="entry name" value="BLR3452 PROTEIN"/>
    <property type="match status" value="1"/>
</dbReference>
<dbReference type="Gene3D" id="1.20.1290.10">
    <property type="entry name" value="AhpD-like"/>
    <property type="match status" value="1"/>
</dbReference>
<feature type="domain" description="Carboxymuconolactone decarboxylase-like" evidence="1">
    <location>
        <begin position="17"/>
        <end position="100"/>
    </location>
</feature>
<dbReference type="GO" id="GO:0051920">
    <property type="term" value="F:peroxiredoxin activity"/>
    <property type="evidence" value="ECO:0007669"/>
    <property type="project" value="InterPro"/>
</dbReference>
<name>L8JI56_9GAMM</name>
<evidence type="ECO:0000313" key="2">
    <source>
        <dbReference type="EMBL" id="ELR67918.1"/>
    </source>
</evidence>
<dbReference type="AlphaFoldDB" id="L8JI56"/>